<evidence type="ECO:0008006" key="4">
    <source>
        <dbReference type="Google" id="ProtNLM"/>
    </source>
</evidence>
<dbReference type="EMBL" id="PYAS01000011">
    <property type="protein sequence ID" value="PSL25780.1"/>
    <property type="molecule type" value="Genomic_DNA"/>
</dbReference>
<accession>A0A2P8FVM8</accession>
<keyword evidence="1" id="KW-0812">Transmembrane</keyword>
<gene>
    <name evidence="2" type="ORF">CLV60_111232</name>
</gene>
<dbReference type="OrthoDB" id="43895at2"/>
<evidence type="ECO:0000313" key="2">
    <source>
        <dbReference type="EMBL" id="PSL25780.1"/>
    </source>
</evidence>
<dbReference type="AlphaFoldDB" id="A0A2P8FVM8"/>
<sequence length="270" mass="31503">MNPLRKLIRFLLTGFIILLGSLFFLYPQIFYCELIAFSDFKSTGKKVYFSPDINRNKYKTLKSTVALAEARVDSFYQGKKSNPKIIICQTPQQYQKYCSSTEGAGCSIGTPWGSSYVILNAQGMNTDVIAHEMSHIELLKRIGWWRTTNDIPQWFNEGLALMLDRRFVSETTPRDRYRAYRYEWRYYTRNGRDLLLLKDISTMREFFGGGQKHVMSAYMTAGMEVSYWLLLRREAGLQRFIAKMQNGVSFDEAYGPMRPHHFKDSKKISE</sequence>
<reference evidence="2 3" key="1">
    <citation type="submission" date="2018-03" db="EMBL/GenBank/DDBJ databases">
        <title>Genomic Encyclopedia of Archaeal and Bacterial Type Strains, Phase II (KMG-II): from individual species to whole genera.</title>
        <authorList>
            <person name="Goeker M."/>
        </authorList>
    </citation>
    <scope>NUCLEOTIDE SEQUENCE [LARGE SCALE GENOMIC DNA]</scope>
    <source>
        <strain evidence="2 3">DSM 29057</strain>
    </source>
</reference>
<keyword evidence="1" id="KW-0472">Membrane</keyword>
<dbReference type="Proteomes" id="UP000241964">
    <property type="component" value="Unassembled WGS sequence"/>
</dbReference>
<organism evidence="2 3">
    <name type="scientific">Dyadobacter jiangsuensis</name>
    <dbReference type="NCBI Taxonomy" id="1591085"/>
    <lineage>
        <taxon>Bacteria</taxon>
        <taxon>Pseudomonadati</taxon>
        <taxon>Bacteroidota</taxon>
        <taxon>Cytophagia</taxon>
        <taxon>Cytophagales</taxon>
        <taxon>Spirosomataceae</taxon>
        <taxon>Dyadobacter</taxon>
    </lineage>
</organism>
<proteinExistence type="predicted"/>
<protein>
    <recommendedName>
        <fullName evidence="4">Peptidase MA-like domain-containing protein</fullName>
    </recommendedName>
</protein>
<evidence type="ECO:0000256" key="1">
    <source>
        <dbReference type="SAM" id="Phobius"/>
    </source>
</evidence>
<dbReference type="RefSeq" id="WP_106597676.1">
    <property type="nucleotide sequence ID" value="NZ_PYAS01000011.1"/>
</dbReference>
<comment type="caution">
    <text evidence="2">The sequence shown here is derived from an EMBL/GenBank/DDBJ whole genome shotgun (WGS) entry which is preliminary data.</text>
</comment>
<name>A0A2P8FVM8_9BACT</name>
<keyword evidence="1" id="KW-1133">Transmembrane helix</keyword>
<feature type="transmembrane region" description="Helical" evidence="1">
    <location>
        <begin position="7"/>
        <end position="26"/>
    </location>
</feature>
<evidence type="ECO:0000313" key="3">
    <source>
        <dbReference type="Proteomes" id="UP000241964"/>
    </source>
</evidence>
<keyword evidence="3" id="KW-1185">Reference proteome</keyword>